<gene>
    <name evidence="3" type="ORF">SVTN_13185</name>
</gene>
<dbReference type="EMBL" id="CP010407">
    <property type="protein sequence ID" value="AJF65234.1"/>
    <property type="molecule type" value="Genomic_DNA"/>
</dbReference>
<evidence type="ECO:0000256" key="2">
    <source>
        <dbReference type="SAM" id="Phobius"/>
    </source>
</evidence>
<feature type="compositionally biased region" description="Low complexity" evidence="1">
    <location>
        <begin position="1"/>
        <end position="28"/>
    </location>
</feature>
<feature type="region of interest" description="Disordered" evidence="1">
    <location>
        <begin position="1"/>
        <end position="43"/>
    </location>
</feature>
<feature type="transmembrane region" description="Helical" evidence="2">
    <location>
        <begin position="233"/>
        <end position="251"/>
    </location>
</feature>
<feature type="transmembrane region" description="Helical" evidence="2">
    <location>
        <begin position="63"/>
        <end position="83"/>
    </location>
</feature>
<proteinExistence type="predicted"/>
<feature type="transmembrane region" description="Helical" evidence="2">
    <location>
        <begin position="444"/>
        <end position="467"/>
    </location>
</feature>
<dbReference type="Proteomes" id="UP000031774">
    <property type="component" value="Chromosome"/>
</dbReference>
<reference evidence="3 4" key="1">
    <citation type="submission" date="2014-12" db="EMBL/GenBank/DDBJ databases">
        <title>Complete genome sequence of Streptomyces vietnamensis strain GIMV4.0001, a genetic manipulable producer of the benzoisochromanequinone antibiotic granaticin.</title>
        <authorList>
            <person name="Deng M.R."/>
            <person name="Guo J."/>
            <person name="Ma L.Y."/>
            <person name="Feng G.D."/>
            <person name="Mo C.Y."/>
            <person name="Zhu H.H."/>
        </authorList>
    </citation>
    <scope>NUCLEOTIDE SEQUENCE [LARGE SCALE GENOMIC DNA]</scope>
    <source>
        <strain evidence="4">GIMV4.0001</strain>
    </source>
</reference>
<keyword evidence="4" id="KW-1185">Reference proteome</keyword>
<keyword evidence="2" id="KW-0812">Transmembrane</keyword>
<organism evidence="3 4">
    <name type="scientific">Streptomyces vietnamensis</name>
    <dbReference type="NCBI Taxonomy" id="362257"/>
    <lineage>
        <taxon>Bacteria</taxon>
        <taxon>Bacillati</taxon>
        <taxon>Actinomycetota</taxon>
        <taxon>Actinomycetes</taxon>
        <taxon>Kitasatosporales</taxon>
        <taxon>Streptomycetaceae</taxon>
        <taxon>Streptomyces</taxon>
    </lineage>
</organism>
<evidence type="ECO:0000313" key="4">
    <source>
        <dbReference type="Proteomes" id="UP000031774"/>
    </source>
</evidence>
<sequence>MTYPPNAPAASAAQGTATAPARPGGVPAQPSPAPAATPPAGRGAWAVGRERLREAATTEPGRLQILGAVLALLVVAFGAVTALEVTDRASAADDVVSRSQPLSADAAAIYRSLADADTTAAAGFLAGTLEPAESRARYARDITTASLLLVKAAANTDGSSVSAREIATLNEQLPRYTGLIERARAANRQGLPLGGAYLRYANAQMSSSLLPAAERLYAAETERLHGDDDSARAWPYLSLALGLLALGVLVWAQRRNYVRTNRVFNHGLLAATAAAVTVLLWLLAAHTVTRTDLNSARAHGQESLQVLNTARISSLTARANENLTLVARGAVLTEDGKNDKYEADYTASMSALTTALAEARELADDDTGRDPVADSAARAAEWRERHKDARAKDEAGDYEGALDRVVGAKGSTGQSFDQVDAALERALAHEQTEFTRSAGNARDALTALPLGAAALGILGAAGAVLGINRRLSEYR</sequence>
<evidence type="ECO:0008006" key="5">
    <source>
        <dbReference type="Google" id="ProtNLM"/>
    </source>
</evidence>
<dbReference type="AlphaFoldDB" id="A0A0B5IAB9"/>
<dbReference type="STRING" id="362257.SVTN_13185"/>
<dbReference type="HOGENOM" id="CLU_038241_1_0_11"/>
<evidence type="ECO:0000313" key="3">
    <source>
        <dbReference type="EMBL" id="AJF65234.1"/>
    </source>
</evidence>
<keyword evidence="2" id="KW-0472">Membrane</keyword>
<dbReference type="RefSeq" id="WP_041129270.1">
    <property type="nucleotide sequence ID" value="NZ_CP010407.1"/>
</dbReference>
<dbReference type="KEGG" id="svt:SVTN_13185"/>
<accession>A0A0B5IAB9</accession>
<evidence type="ECO:0000256" key="1">
    <source>
        <dbReference type="SAM" id="MobiDB-lite"/>
    </source>
</evidence>
<name>A0A0B5IAB9_9ACTN</name>
<feature type="transmembrane region" description="Helical" evidence="2">
    <location>
        <begin position="263"/>
        <end position="284"/>
    </location>
</feature>
<keyword evidence="2" id="KW-1133">Transmembrane helix</keyword>
<protein>
    <recommendedName>
        <fullName evidence="5">Secreted protein</fullName>
    </recommendedName>
</protein>